<name>A0A9P0ML56_NEZVI</name>
<dbReference type="InterPro" id="IPR023179">
    <property type="entry name" value="GTP-bd_ortho_bundle_sf"/>
</dbReference>
<dbReference type="InterPro" id="IPR027417">
    <property type="entry name" value="P-loop_NTPase"/>
</dbReference>
<keyword evidence="5" id="KW-0342">GTP-binding</keyword>
<evidence type="ECO:0000256" key="5">
    <source>
        <dbReference type="ARBA" id="ARBA00023134"/>
    </source>
</evidence>
<comment type="subcellular location">
    <subcellularLocation>
        <location evidence="1">Cytoplasm</location>
    </subcellularLocation>
</comment>
<keyword evidence="2" id="KW-0963">Cytoplasm</keyword>
<dbReference type="InterPro" id="IPR030378">
    <property type="entry name" value="G_CP_dom"/>
</dbReference>
<dbReference type="InterPro" id="IPR043358">
    <property type="entry name" value="GNL1-like"/>
</dbReference>
<keyword evidence="4" id="KW-0378">Hydrolase</keyword>
<feature type="region of interest" description="Disordered" evidence="7">
    <location>
        <begin position="246"/>
        <end position="328"/>
    </location>
</feature>
<feature type="compositionally biased region" description="Basic residues" evidence="7">
    <location>
        <begin position="596"/>
        <end position="608"/>
    </location>
</feature>
<dbReference type="InterPro" id="IPR006073">
    <property type="entry name" value="GTP-bd"/>
</dbReference>
<protein>
    <recommendedName>
        <fullName evidence="6">Large subunit GTPase 1 homolog</fullName>
    </recommendedName>
</protein>
<evidence type="ECO:0000256" key="2">
    <source>
        <dbReference type="ARBA" id="ARBA00022490"/>
    </source>
</evidence>
<evidence type="ECO:0000256" key="6">
    <source>
        <dbReference type="ARBA" id="ARBA00040145"/>
    </source>
</evidence>
<feature type="region of interest" description="Disordered" evidence="7">
    <location>
        <begin position="571"/>
        <end position="608"/>
    </location>
</feature>
<dbReference type="CDD" id="cd01857">
    <property type="entry name" value="HSR1_MMR1"/>
    <property type="match status" value="1"/>
</dbReference>
<evidence type="ECO:0000313" key="10">
    <source>
        <dbReference type="Proteomes" id="UP001152798"/>
    </source>
</evidence>
<dbReference type="Pfam" id="PF01926">
    <property type="entry name" value="MMR_HSR1"/>
    <property type="match status" value="1"/>
</dbReference>
<dbReference type="PRINTS" id="PR00326">
    <property type="entry name" value="GTP1OBG"/>
</dbReference>
<feature type="compositionally biased region" description="Acidic residues" evidence="7">
    <location>
        <begin position="267"/>
        <end position="294"/>
    </location>
</feature>
<keyword evidence="3" id="KW-0547">Nucleotide-binding</keyword>
<proteinExistence type="predicted"/>
<reference evidence="9" key="1">
    <citation type="submission" date="2022-01" db="EMBL/GenBank/DDBJ databases">
        <authorList>
            <person name="King R."/>
        </authorList>
    </citation>
    <scope>NUCLEOTIDE SEQUENCE</scope>
</reference>
<dbReference type="GO" id="GO:0005525">
    <property type="term" value="F:GTP binding"/>
    <property type="evidence" value="ECO:0007669"/>
    <property type="project" value="UniProtKB-KW"/>
</dbReference>
<accession>A0A9P0ML56</accession>
<dbReference type="GO" id="GO:0000054">
    <property type="term" value="P:ribosomal subunit export from nucleus"/>
    <property type="evidence" value="ECO:0007669"/>
    <property type="project" value="TreeGrafter"/>
</dbReference>
<evidence type="ECO:0000259" key="8">
    <source>
        <dbReference type="PROSITE" id="PS51721"/>
    </source>
</evidence>
<dbReference type="AlphaFoldDB" id="A0A9P0ML56"/>
<feature type="domain" description="CP-type G" evidence="8">
    <location>
        <begin position="160"/>
        <end position="414"/>
    </location>
</feature>
<dbReference type="GO" id="GO:0003924">
    <property type="term" value="F:GTPase activity"/>
    <property type="evidence" value="ECO:0007669"/>
    <property type="project" value="InterPro"/>
</dbReference>
<dbReference type="Gene3D" id="1.10.1580.10">
    <property type="match status" value="1"/>
</dbReference>
<dbReference type="Gene3D" id="3.40.50.300">
    <property type="entry name" value="P-loop containing nucleotide triphosphate hydrolases"/>
    <property type="match status" value="1"/>
</dbReference>
<dbReference type="PROSITE" id="PS51721">
    <property type="entry name" value="G_CP"/>
    <property type="match status" value="1"/>
</dbReference>
<dbReference type="EMBL" id="OV725079">
    <property type="protein sequence ID" value="CAH1395607.1"/>
    <property type="molecule type" value="Genomic_DNA"/>
</dbReference>
<dbReference type="GO" id="GO:0005829">
    <property type="term" value="C:cytosol"/>
    <property type="evidence" value="ECO:0007669"/>
    <property type="project" value="TreeGrafter"/>
</dbReference>
<evidence type="ECO:0000313" key="9">
    <source>
        <dbReference type="EMBL" id="CAH1395607.1"/>
    </source>
</evidence>
<keyword evidence="10" id="KW-1185">Reference proteome</keyword>
<evidence type="ECO:0000256" key="4">
    <source>
        <dbReference type="ARBA" id="ARBA00022801"/>
    </source>
</evidence>
<sequence length="618" mass="70638">MNKKKKTSLGRALIKDRFSKKGRRTNDSFLHTAELNDGYEWARLNLQSVTEEDSFQDFLSTAQLAGTEFQAERLNITFVNPKVGVGLLSKEEFKKYEQNKIEKKDLLKIPRRPKWNENTTTEELQTAERENFLEWRRNLAVLQEEEGITLTPYEKNLDFWRQLWRVVERSDVVVQILDARNPLLFRCEDLEKYVHEVDPEKINVLLLNKSDFLTEEQRRAWAQYFDDVGIKIAFFSAKDAALEELKESDEEKEAGVVSENSEKLVESDNENSDGADDVLEEDNFSENNDSDSDENSSYKSCENESSPEDNLEDLDLNTDTVSEKERNSSKLLGREELIEFFRSFTKDFDSVESKGHVTIGLVGYPNVGKSSTINALLADKKVSVSATPGKTKHFQTLYLRKDVMLCDCPGLVMPSFVSTKAEMILNGILPIDQMRDHVSPTSLLVTLIPRSVIESEYGIMIPKPLEGEDPERPPTSEELLNSYAYCRGFMTQNGQPDNPRASRYILKDFVTGRLLYCFAPPGIAQEEFHKFKIKNKKPSQLTAPAARAVRVTKVSGDDLDKAFFNKNPKGVHQKGIQKVGPADVKSNVAADGSKPWKNHKEKRNKKEKLRRVYRYLDE</sequence>
<dbReference type="PANTHER" id="PTHR45709:SF2">
    <property type="entry name" value="LARGE SUBUNIT GTPASE 1 HOMOLOG"/>
    <property type="match status" value="1"/>
</dbReference>
<dbReference type="Proteomes" id="UP001152798">
    <property type="component" value="Chromosome 3"/>
</dbReference>
<feature type="compositionally biased region" description="Acidic residues" evidence="7">
    <location>
        <begin position="305"/>
        <end position="316"/>
    </location>
</feature>
<organism evidence="9 10">
    <name type="scientific">Nezara viridula</name>
    <name type="common">Southern green stink bug</name>
    <name type="synonym">Cimex viridulus</name>
    <dbReference type="NCBI Taxonomy" id="85310"/>
    <lineage>
        <taxon>Eukaryota</taxon>
        <taxon>Metazoa</taxon>
        <taxon>Ecdysozoa</taxon>
        <taxon>Arthropoda</taxon>
        <taxon>Hexapoda</taxon>
        <taxon>Insecta</taxon>
        <taxon>Pterygota</taxon>
        <taxon>Neoptera</taxon>
        <taxon>Paraneoptera</taxon>
        <taxon>Hemiptera</taxon>
        <taxon>Heteroptera</taxon>
        <taxon>Panheteroptera</taxon>
        <taxon>Pentatomomorpha</taxon>
        <taxon>Pentatomoidea</taxon>
        <taxon>Pentatomidae</taxon>
        <taxon>Pentatominae</taxon>
        <taxon>Nezara</taxon>
    </lineage>
</organism>
<evidence type="ECO:0000256" key="1">
    <source>
        <dbReference type="ARBA" id="ARBA00004496"/>
    </source>
</evidence>
<evidence type="ECO:0000256" key="7">
    <source>
        <dbReference type="SAM" id="MobiDB-lite"/>
    </source>
</evidence>
<dbReference type="OrthoDB" id="61815at2759"/>
<dbReference type="PANTHER" id="PTHR45709">
    <property type="entry name" value="LARGE SUBUNIT GTPASE 1 HOMOLOG-RELATED"/>
    <property type="match status" value="1"/>
</dbReference>
<gene>
    <name evidence="9" type="ORF">NEZAVI_LOCUS5853</name>
</gene>
<dbReference type="SUPFAM" id="SSF52540">
    <property type="entry name" value="P-loop containing nucleoside triphosphate hydrolases"/>
    <property type="match status" value="1"/>
</dbReference>
<evidence type="ECO:0000256" key="3">
    <source>
        <dbReference type="ARBA" id="ARBA00022741"/>
    </source>
</evidence>